<gene>
    <name evidence="1" type="ORF">I6G64_19845</name>
    <name evidence="2" type="ORF">NCTC12961_04206</name>
</gene>
<evidence type="ECO:0000313" key="4">
    <source>
        <dbReference type="Proteomes" id="UP000594967"/>
    </source>
</evidence>
<dbReference type="EMBL" id="LS483469">
    <property type="protein sequence ID" value="SQI44011.1"/>
    <property type="molecule type" value="Genomic_DNA"/>
</dbReference>
<dbReference type="Proteomes" id="UP000594967">
    <property type="component" value="Chromosome"/>
</dbReference>
<dbReference type="Proteomes" id="UP000248897">
    <property type="component" value="Chromosome 1"/>
</dbReference>
<name>A0A2X4UYV5_SERPL</name>
<accession>A0A2X4UYV5</accession>
<evidence type="ECO:0000313" key="3">
    <source>
        <dbReference type="Proteomes" id="UP000248897"/>
    </source>
</evidence>
<proteinExistence type="predicted"/>
<reference evidence="2 3" key="1">
    <citation type="submission" date="2018-06" db="EMBL/GenBank/DDBJ databases">
        <authorList>
            <consortium name="Pathogen Informatics"/>
            <person name="Doyle S."/>
        </authorList>
    </citation>
    <scope>NUCLEOTIDE SEQUENCE [LARGE SCALE GENOMIC DNA]</scope>
    <source>
        <strain evidence="2 3">NCTC12961</strain>
    </source>
</reference>
<protein>
    <submittedName>
        <fullName evidence="2">Uncharacterized protein</fullName>
    </submittedName>
</protein>
<reference evidence="1 4" key="2">
    <citation type="submission" date="2020-12" db="EMBL/GenBank/DDBJ databases">
        <title>FDA dAtabase for Regulatory Grade micrObial Sequences (FDA-ARGOS): Supporting development and validation of Infectious Disease Dx tests.</title>
        <authorList>
            <person name="Sproer C."/>
            <person name="Gronow S."/>
            <person name="Severitt S."/>
            <person name="Schroder I."/>
            <person name="Tallon L."/>
            <person name="Sadzewicz L."/>
            <person name="Zhao X."/>
            <person name="Boylan J."/>
            <person name="Ott S."/>
            <person name="Bowen H."/>
            <person name="Vavikolanu K."/>
            <person name="Mehta A."/>
            <person name="Aluvathingal J."/>
            <person name="Nadendla S."/>
            <person name="Lowell S."/>
            <person name="Myers T."/>
            <person name="Yan Y."/>
            <person name="Sichtig H."/>
        </authorList>
    </citation>
    <scope>NUCLEOTIDE SEQUENCE [LARGE SCALE GENOMIC DNA]</scope>
    <source>
        <strain evidence="1 4">FDAARGOS_907</strain>
    </source>
</reference>
<evidence type="ECO:0000313" key="1">
    <source>
        <dbReference type="EMBL" id="QPS19807.1"/>
    </source>
</evidence>
<evidence type="ECO:0000313" key="2">
    <source>
        <dbReference type="EMBL" id="SQI44011.1"/>
    </source>
</evidence>
<keyword evidence="4" id="KW-1185">Reference proteome</keyword>
<dbReference type="RefSeq" id="WP_063201316.1">
    <property type="nucleotide sequence ID" value="NZ_CAMITG010000004.1"/>
</dbReference>
<sequence>MKLDGLEVFQELVIKVSIDLSSAREKILSKVSAPWSNMIEEEREIRGAAIDDEDVIVFSREPFDNVDESSLILWQDGNSYRVANIVPKNVGDLGIKKYNLILRDFYEKVIYPLVKEEGFNVTISSKTQSLDDWLDESTANSLSLFLRMANKYTGASHPLDEQRWYEFLINAHKSSASLDAEQLSRWLIEVDSWPDEIARELAINYEFARGLLKTYDEK</sequence>
<dbReference type="EMBL" id="CP065673">
    <property type="protein sequence ID" value="QPS19807.1"/>
    <property type="molecule type" value="Genomic_DNA"/>
</dbReference>
<organism evidence="2 3">
    <name type="scientific">Serratia plymuthica</name>
    <dbReference type="NCBI Taxonomy" id="82996"/>
    <lineage>
        <taxon>Bacteria</taxon>
        <taxon>Pseudomonadati</taxon>
        <taxon>Pseudomonadota</taxon>
        <taxon>Gammaproteobacteria</taxon>
        <taxon>Enterobacterales</taxon>
        <taxon>Yersiniaceae</taxon>
        <taxon>Serratia</taxon>
    </lineage>
</organism>
<dbReference type="AlphaFoldDB" id="A0A2X4UYV5"/>